<dbReference type="SUPFAM" id="SSF56235">
    <property type="entry name" value="N-terminal nucleophile aminohydrolases (Ntn hydrolases)"/>
    <property type="match status" value="1"/>
</dbReference>
<evidence type="ECO:0000256" key="3">
    <source>
        <dbReference type="ARBA" id="ARBA00022801"/>
    </source>
</evidence>
<evidence type="ECO:0000256" key="6">
    <source>
        <dbReference type="PIRSR" id="PIRSR001227-2"/>
    </source>
</evidence>
<dbReference type="Pfam" id="PF01804">
    <property type="entry name" value="Penicil_amidase"/>
    <property type="match status" value="1"/>
</dbReference>
<dbReference type="InterPro" id="IPR014395">
    <property type="entry name" value="Pen/GL7ACA/AHL_acylase"/>
</dbReference>
<evidence type="ECO:0000256" key="2">
    <source>
        <dbReference type="ARBA" id="ARBA00022729"/>
    </source>
</evidence>
<dbReference type="CDD" id="cd03747">
    <property type="entry name" value="Ntn_PGA_like"/>
    <property type="match status" value="1"/>
</dbReference>
<dbReference type="InterPro" id="IPR023343">
    <property type="entry name" value="Penicillin_amidase_dom1"/>
</dbReference>
<dbReference type="Gene3D" id="1.10.1400.10">
    <property type="match status" value="1"/>
</dbReference>
<dbReference type="AlphaFoldDB" id="A0AAU7CSB1"/>
<keyword evidence="3 7" id="KW-0378">Hydrolase</keyword>
<dbReference type="GO" id="GO:0046872">
    <property type="term" value="F:metal ion binding"/>
    <property type="evidence" value="ECO:0007669"/>
    <property type="project" value="UniProtKB-KW"/>
</dbReference>
<reference evidence="7" key="1">
    <citation type="submission" date="2024-05" db="EMBL/GenBank/DDBJ databases">
        <title>Planctomycetes of the genus Singulisphaera possess chitinolytic capabilities.</title>
        <authorList>
            <person name="Ivanova A."/>
        </authorList>
    </citation>
    <scope>NUCLEOTIDE SEQUENCE</scope>
    <source>
        <strain evidence="7">Ch08T</strain>
    </source>
</reference>
<dbReference type="GO" id="GO:0017000">
    <property type="term" value="P:antibiotic biosynthetic process"/>
    <property type="evidence" value="ECO:0007669"/>
    <property type="project" value="InterPro"/>
</dbReference>
<dbReference type="RefSeq" id="WP_406701021.1">
    <property type="nucleotide sequence ID" value="NZ_CP155447.1"/>
</dbReference>
<feature type="binding site" evidence="6">
    <location>
        <position position="298"/>
    </location>
    <ligand>
        <name>Ca(2+)</name>
        <dbReference type="ChEBI" id="CHEBI:29108"/>
    </ligand>
</feature>
<dbReference type="InterPro" id="IPR043147">
    <property type="entry name" value="Penicillin_amidase_A-knob"/>
</dbReference>
<protein>
    <submittedName>
        <fullName evidence="7">Penicillin acylase family protein</fullName>
        <ecNumber evidence="7">3.5.1.-</ecNumber>
    </submittedName>
</protein>
<feature type="active site" description="Nucleophile" evidence="5">
    <location>
        <position position="218"/>
    </location>
</feature>
<dbReference type="Gene3D" id="1.10.439.10">
    <property type="entry name" value="Penicillin Amidohydrolase, domain 1"/>
    <property type="match status" value="1"/>
</dbReference>
<comment type="cofactor">
    <cofactor evidence="6">
        <name>Ca(2+)</name>
        <dbReference type="ChEBI" id="CHEBI:29108"/>
    </cofactor>
    <text evidence="6">Binds 1 Ca(2+) ion per dimer.</text>
</comment>
<evidence type="ECO:0000256" key="5">
    <source>
        <dbReference type="PIRSR" id="PIRSR001227-1"/>
    </source>
</evidence>
<dbReference type="InterPro" id="IPR002692">
    <property type="entry name" value="S45"/>
</dbReference>
<keyword evidence="6" id="KW-0106">Calcium</keyword>
<evidence type="ECO:0000313" key="7">
    <source>
        <dbReference type="EMBL" id="XBH08185.1"/>
    </source>
</evidence>
<dbReference type="InterPro" id="IPR029055">
    <property type="entry name" value="Ntn_hydrolases_N"/>
</dbReference>
<name>A0AAU7CSB1_9BACT</name>
<keyword evidence="4" id="KW-0865">Zymogen</keyword>
<proteinExistence type="inferred from homology"/>
<dbReference type="EMBL" id="CP155447">
    <property type="protein sequence ID" value="XBH08185.1"/>
    <property type="molecule type" value="Genomic_DNA"/>
</dbReference>
<evidence type="ECO:0000256" key="4">
    <source>
        <dbReference type="ARBA" id="ARBA00023145"/>
    </source>
</evidence>
<dbReference type="Gene3D" id="2.30.120.10">
    <property type="match status" value="1"/>
</dbReference>
<dbReference type="InterPro" id="IPR043146">
    <property type="entry name" value="Penicillin_amidase_N_B-knob"/>
</dbReference>
<dbReference type="PIRSF" id="PIRSF001227">
    <property type="entry name" value="Pen_acylase"/>
    <property type="match status" value="1"/>
</dbReference>
<feature type="binding site" evidence="6">
    <location>
        <position position="295"/>
    </location>
    <ligand>
        <name>Ca(2+)</name>
        <dbReference type="ChEBI" id="CHEBI:29108"/>
    </ligand>
</feature>
<organism evidence="7">
    <name type="scientific">Singulisphaera sp. Ch08</name>
    <dbReference type="NCBI Taxonomy" id="3120278"/>
    <lineage>
        <taxon>Bacteria</taxon>
        <taxon>Pseudomonadati</taxon>
        <taxon>Planctomycetota</taxon>
        <taxon>Planctomycetia</taxon>
        <taxon>Isosphaerales</taxon>
        <taxon>Isosphaeraceae</taxon>
        <taxon>Singulisphaera</taxon>
    </lineage>
</organism>
<comment type="similarity">
    <text evidence="1">Belongs to the peptidase S45 family.</text>
</comment>
<keyword evidence="6" id="KW-0479">Metal-binding</keyword>
<dbReference type="EC" id="3.5.1.-" evidence="7"/>
<accession>A0AAU7CSB1</accession>
<dbReference type="PANTHER" id="PTHR34218:SF3">
    <property type="entry name" value="ACYL-HOMOSERINE LACTONE ACYLASE PVDQ"/>
    <property type="match status" value="1"/>
</dbReference>
<gene>
    <name evidence="7" type="ORF">V5E97_19735</name>
</gene>
<evidence type="ECO:0000256" key="1">
    <source>
        <dbReference type="ARBA" id="ARBA00006586"/>
    </source>
</evidence>
<keyword evidence="2" id="KW-0732">Signal</keyword>
<sequence length="742" mass="83548">MSQERSMLRGEAGPIRIERTEKGIAQITAEDADDALLGLGYCHGRDRGLQMRLVRNFGRGQTCERLRDTDAMLEIDRFFRRLNFCGDAAEQTRALTPRVQRGNEAYGQGVNLAFEELGVPWELRVLGGTSRDEPWTFADVYLTAKVIGYVALAISQNEIEQWIIECVQSGISRALLEELFPGQLEGLDEEALRRIQLQERVVPEALWQIPGLPAAMASNNWVVAGAKSISGRPIACNDPHLQVNRLPAFWYEAVLRWNSKGAPRYAMGGSIPGIPGIVVGRNPDVAWTVTYAFMDCVDSWIEDCREGQYRRGQDWIPFRIREETIQRKRNPPLVVRFHENDHGTLNGDPHKPGHYLTTRWSCGEQTGAMSLEAILGMLEAQTLDEGKHHLSHLCNSSWNWLLADRDGNIGYQMAGKMPLRRPGTSGLVPLPGWEPGNDWQGFAATEDLPQCVNPPEGFLATANDNLNGYGKCKPINLCVAPYRAERIRAVLSRPEPFTLEDMKTLQFDVRSTQAERFMAILRPLLDAADPGENQQILLDWDHGYDDDSRGAYLFEHFYRELLQEVFGGQNVTKHPRSHLGVPVVNHLLNETTLMAEYYGAFDAVLLSEQARWFGGRPRQEIYATALARVLSLESRPYGEARKMRLEHLLLGSKLPKILGFDHGPIPLKGGRATIHQGQWLRAQGRRIACGPSYRFVTDLATDEMETTLPGGPSDRRFSPWYVNGLLDWLEGNYTVLRGADRH</sequence>
<dbReference type="Gene3D" id="3.60.20.10">
    <property type="entry name" value="Glutamine Phosphoribosylpyrophosphate, subunit 1, domain 1"/>
    <property type="match status" value="1"/>
</dbReference>
<dbReference type="GO" id="GO:0016811">
    <property type="term" value="F:hydrolase activity, acting on carbon-nitrogen (but not peptide) bonds, in linear amides"/>
    <property type="evidence" value="ECO:0007669"/>
    <property type="project" value="InterPro"/>
</dbReference>
<feature type="binding site" evidence="6">
    <location>
        <position position="158"/>
    </location>
    <ligand>
        <name>Ca(2+)</name>
        <dbReference type="ChEBI" id="CHEBI:29108"/>
    </ligand>
</feature>
<dbReference type="PANTHER" id="PTHR34218">
    <property type="entry name" value="PEPTIDASE S45 PENICILLIN AMIDASE"/>
    <property type="match status" value="1"/>
</dbReference>
<feature type="binding site" evidence="6">
    <location>
        <position position="297"/>
    </location>
    <ligand>
        <name>Ca(2+)</name>
        <dbReference type="ChEBI" id="CHEBI:29108"/>
    </ligand>
</feature>